<evidence type="ECO:0000256" key="1">
    <source>
        <dbReference type="ARBA" id="ARBA00022670"/>
    </source>
</evidence>
<keyword evidence="3" id="KW-0732">Signal</keyword>
<reference evidence="9" key="1">
    <citation type="submission" date="2020-05" db="EMBL/GenBank/DDBJ databases">
        <title>Frigoriglobus tundricola gen. nov., sp. nov., a psychrotolerant cellulolytic planctomycete of the family Gemmataceae with two divergent copies of 16S rRNA gene.</title>
        <authorList>
            <person name="Kulichevskaya I.S."/>
            <person name="Ivanova A.A."/>
            <person name="Naumoff D.G."/>
            <person name="Beletsky A.V."/>
            <person name="Rijpstra W.I.C."/>
            <person name="Sinninghe Damste J.S."/>
            <person name="Mardanov A.V."/>
            <person name="Ravin N.V."/>
            <person name="Dedysh S.N."/>
        </authorList>
    </citation>
    <scope>NUCLEOTIDE SEQUENCE [LARGE SCALE GENOMIC DNA]</scope>
    <source>
        <strain evidence="9">PL17</strain>
    </source>
</reference>
<feature type="domain" description="Peptidase M10 metallopeptidase" evidence="7">
    <location>
        <begin position="149"/>
        <end position="197"/>
    </location>
</feature>
<accession>A0A6M5Z2L6</accession>
<protein>
    <recommendedName>
        <fullName evidence="7">Peptidase M10 metallopeptidase domain-containing protein</fullName>
    </recommendedName>
</protein>
<dbReference type="GO" id="GO:0004222">
    <property type="term" value="F:metalloendopeptidase activity"/>
    <property type="evidence" value="ECO:0007669"/>
    <property type="project" value="InterPro"/>
</dbReference>
<evidence type="ECO:0000259" key="7">
    <source>
        <dbReference type="Pfam" id="PF00413"/>
    </source>
</evidence>
<dbReference type="SUPFAM" id="SSF55486">
    <property type="entry name" value="Metalloproteases ('zincins'), catalytic domain"/>
    <property type="match status" value="1"/>
</dbReference>
<dbReference type="GO" id="GO:0031012">
    <property type="term" value="C:extracellular matrix"/>
    <property type="evidence" value="ECO:0007669"/>
    <property type="project" value="InterPro"/>
</dbReference>
<dbReference type="EMBL" id="CP053452">
    <property type="protein sequence ID" value="QJW99432.1"/>
    <property type="molecule type" value="Genomic_DNA"/>
</dbReference>
<organism evidence="8 9">
    <name type="scientific">Frigoriglobus tundricola</name>
    <dbReference type="NCBI Taxonomy" id="2774151"/>
    <lineage>
        <taxon>Bacteria</taxon>
        <taxon>Pseudomonadati</taxon>
        <taxon>Planctomycetota</taxon>
        <taxon>Planctomycetia</taxon>
        <taxon>Gemmatales</taxon>
        <taxon>Gemmataceae</taxon>
        <taxon>Frigoriglobus</taxon>
    </lineage>
</organism>
<feature type="region of interest" description="Disordered" evidence="6">
    <location>
        <begin position="268"/>
        <end position="291"/>
    </location>
</feature>
<dbReference type="Gene3D" id="3.40.390.10">
    <property type="entry name" value="Collagenase (Catalytic Domain)"/>
    <property type="match status" value="1"/>
</dbReference>
<evidence type="ECO:0000256" key="4">
    <source>
        <dbReference type="ARBA" id="ARBA00022801"/>
    </source>
</evidence>
<dbReference type="InterPro" id="IPR024079">
    <property type="entry name" value="MetalloPept_cat_dom_sf"/>
</dbReference>
<name>A0A6M5Z2L6_9BACT</name>
<gene>
    <name evidence="8" type="ORF">FTUN_7044</name>
</gene>
<dbReference type="InterPro" id="IPR013517">
    <property type="entry name" value="FG-GAP"/>
</dbReference>
<sequence>MRTCPTPRANRRRRPGLHLEQLEARELPAITIQIDYSYDTSGFFTNNPAARAVMQQVATQLGNTLSANLAAISPSGSNTWSETFYNPATGAQVSVANPTVGANTITVYVGARPISGTEAGGGGPGGYSLSGSSAWISTVQTRGHSGFSTWGGSIAFDSTENWFFGTTTAGLNSSQVDFMSAATHELGHVLGIGTSAQWTGLSQNGYFVGSSAEGVYGGPVPLSTDGAHWADGILINGQRTVMDPILPRGTRVAWSPLDAAGLRDLGWNTTTSTAQTSPAPSPPPPAAVTTTTTDPAQAVAFTGGTNGALLIYRMSGGTLVATGQQFTPFPGYRGELRVVSGDFNGDGVTDYAVSTGAGPQATIAILSGADGHYIVPPTALFPGYAGGLYLAAADIDGNGRDQLVVAAGINAPPYVAIYQVSGSALQIQYAFFAFNAPDWQGGIRIAAGDLNGDGYADVVVTTASQVAAVATYSGAALARGSAALLTPIAFPVPGLAVGLNVAIGDLNGDGHNDLVLSLERGGSAIAAVWSGAVLSANPTVPVSQLPMAALILALPANGGGGRLAMSDLNGDGRDELIVTDGGPQGRLARAFTYDQLLAGGAGAAYLVPLGSTPTVNGLYVG</sequence>
<dbReference type="Pfam" id="PF00413">
    <property type="entry name" value="Peptidase_M10"/>
    <property type="match status" value="1"/>
</dbReference>
<keyword evidence="2" id="KW-0479">Metal-binding</keyword>
<evidence type="ECO:0000313" key="8">
    <source>
        <dbReference type="EMBL" id="QJW99432.1"/>
    </source>
</evidence>
<dbReference type="Pfam" id="PF13517">
    <property type="entry name" value="FG-GAP_3"/>
    <property type="match status" value="1"/>
</dbReference>
<dbReference type="RefSeq" id="WP_171474402.1">
    <property type="nucleotide sequence ID" value="NZ_CP053452.2"/>
</dbReference>
<keyword evidence="1" id="KW-0645">Protease</keyword>
<evidence type="ECO:0000256" key="3">
    <source>
        <dbReference type="ARBA" id="ARBA00022729"/>
    </source>
</evidence>
<dbReference type="InterPro" id="IPR028994">
    <property type="entry name" value="Integrin_alpha_N"/>
</dbReference>
<feature type="compositionally biased region" description="Low complexity" evidence="6">
    <location>
        <begin position="269"/>
        <end position="278"/>
    </location>
</feature>
<keyword evidence="4" id="KW-0378">Hydrolase</keyword>
<dbReference type="SUPFAM" id="SSF69318">
    <property type="entry name" value="Integrin alpha N-terminal domain"/>
    <property type="match status" value="1"/>
</dbReference>
<evidence type="ECO:0000256" key="2">
    <source>
        <dbReference type="ARBA" id="ARBA00022723"/>
    </source>
</evidence>
<evidence type="ECO:0000313" key="9">
    <source>
        <dbReference type="Proteomes" id="UP000503447"/>
    </source>
</evidence>
<proteinExistence type="predicted"/>
<dbReference type="GO" id="GO:0008270">
    <property type="term" value="F:zinc ion binding"/>
    <property type="evidence" value="ECO:0007669"/>
    <property type="project" value="InterPro"/>
</dbReference>
<evidence type="ECO:0000256" key="5">
    <source>
        <dbReference type="ARBA" id="ARBA00022833"/>
    </source>
</evidence>
<evidence type="ECO:0000256" key="6">
    <source>
        <dbReference type="SAM" id="MobiDB-lite"/>
    </source>
</evidence>
<dbReference type="AlphaFoldDB" id="A0A6M5Z2L6"/>
<keyword evidence="5" id="KW-0862">Zinc</keyword>
<dbReference type="Proteomes" id="UP000503447">
    <property type="component" value="Chromosome"/>
</dbReference>
<dbReference type="Gene3D" id="2.130.10.130">
    <property type="entry name" value="Integrin alpha, N-terminal"/>
    <property type="match status" value="2"/>
</dbReference>
<dbReference type="GO" id="GO:0006508">
    <property type="term" value="P:proteolysis"/>
    <property type="evidence" value="ECO:0007669"/>
    <property type="project" value="UniProtKB-KW"/>
</dbReference>
<dbReference type="PANTHER" id="PTHR46580">
    <property type="entry name" value="SENSOR KINASE-RELATED"/>
    <property type="match status" value="1"/>
</dbReference>
<dbReference type="KEGG" id="ftj:FTUN_7044"/>
<dbReference type="InterPro" id="IPR001818">
    <property type="entry name" value="Pept_M10_metallopeptidase"/>
</dbReference>
<dbReference type="PANTHER" id="PTHR46580:SF4">
    <property type="entry name" value="ATP_GTP-BINDING PROTEIN"/>
    <property type="match status" value="1"/>
</dbReference>
<keyword evidence="9" id="KW-1185">Reference proteome</keyword>